<dbReference type="Proteomes" id="UP000008909">
    <property type="component" value="Unassembled WGS sequence"/>
</dbReference>
<proteinExistence type="predicted"/>
<feature type="region of interest" description="Disordered" evidence="1">
    <location>
        <begin position="541"/>
        <end position="599"/>
    </location>
</feature>
<keyword evidence="3" id="KW-1185">Reference proteome</keyword>
<sequence length="659" mass="73905">MDSGPLKIIQKHLRGLRVISELLFIQFDQREGSSFEFQWHKQLQARVLHSGGVRLCISSSIRRSYLETRRLACCEVTRAAEWRVCAYTRAHRIWSNISIGYIQPPYQLILPGHLLRSRNSAKPTAVVFAANVVENSKHQPVDNRSRQAWAADDVLRTDRNWFYGQRVSKHRKFSERTINNDAIGRSGKWSMRQQGFSEATTSKGTVFRSVVRSGISCHVTNHTAQLGLFKTNFAKAIRQMQYTAELGRLQMFDNRFLRTIARLGRCRRIRDETVRKRFSGCAPRTSIQKYIQHHKLHWFGWKSQAGTQRPGQKLNKYPAPLIPGPLAAEEIIQLSDAAINTDKVSLVDRLVTLKGSRQTPGLLATLSSPPVVQKTLKRAASIQKAYSRIRHPYGSALEKASLTWTERPKHAEQSALLSVTDDKGTAVNSTPKSQLLSLTGSDKRRQAAKTTDKSTTCVDLDMQTGKSLVHSADYADRGRLGCPHKLERKASAAKQAIFDSPTQKTAGWLEDAVLCEDKPLGSATKRTTSRCCHPAVRVSQRHLSDQMRRNAQETKQVQVCPKSLKNSKSSCRKRGTERATSSGGGTFPPQGKTSSAKDFSGMRIFPERVKLRPASVKDLSRTIVQNDHEPDAMLVPNKPARSRVSHKLLVASYGDILII</sequence>
<evidence type="ECO:0000256" key="1">
    <source>
        <dbReference type="SAM" id="MobiDB-lite"/>
    </source>
</evidence>
<evidence type="ECO:0000313" key="2">
    <source>
        <dbReference type="EMBL" id="GAA55678.1"/>
    </source>
</evidence>
<gene>
    <name evidence="2" type="ORF">CLF_108697</name>
</gene>
<evidence type="ECO:0000313" key="3">
    <source>
        <dbReference type="Proteomes" id="UP000008909"/>
    </source>
</evidence>
<reference evidence="2" key="1">
    <citation type="journal article" date="2011" name="Genome Biol.">
        <title>The draft genome of the carcinogenic human liver fluke Clonorchis sinensis.</title>
        <authorList>
            <person name="Wang X."/>
            <person name="Chen W."/>
            <person name="Huang Y."/>
            <person name="Sun J."/>
            <person name="Men J."/>
            <person name="Liu H."/>
            <person name="Luo F."/>
            <person name="Guo L."/>
            <person name="Lv X."/>
            <person name="Deng C."/>
            <person name="Zhou C."/>
            <person name="Fan Y."/>
            <person name="Li X."/>
            <person name="Huang L."/>
            <person name="Hu Y."/>
            <person name="Liang C."/>
            <person name="Hu X."/>
            <person name="Xu J."/>
            <person name="Yu X."/>
        </authorList>
    </citation>
    <scope>NUCLEOTIDE SEQUENCE [LARGE SCALE GENOMIC DNA]</scope>
    <source>
        <strain evidence="2">Henan</strain>
    </source>
</reference>
<reference key="2">
    <citation type="submission" date="2011-10" db="EMBL/GenBank/DDBJ databases">
        <title>The genome and transcriptome sequence of Clonorchis sinensis provide insights into the carcinogenic liver fluke.</title>
        <authorList>
            <person name="Wang X."/>
            <person name="Huang Y."/>
            <person name="Chen W."/>
            <person name="Liu H."/>
            <person name="Guo L."/>
            <person name="Chen Y."/>
            <person name="Luo F."/>
            <person name="Zhou W."/>
            <person name="Sun J."/>
            <person name="Mao Q."/>
            <person name="Liang P."/>
            <person name="Zhou C."/>
            <person name="Tian Y."/>
            <person name="Men J."/>
            <person name="Lv X."/>
            <person name="Huang L."/>
            <person name="Zhou J."/>
            <person name="Hu Y."/>
            <person name="Li R."/>
            <person name="Zhang F."/>
            <person name="Lei H."/>
            <person name="Li X."/>
            <person name="Hu X."/>
            <person name="Liang C."/>
            <person name="Xu J."/>
            <person name="Wu Z."/>
            <person name="Yu X."/>
        </authorList>
    </citation>
    <scope>NUCLEOTIDE SEQUENCE</scope>
    <source>
        <strain>Henan</strain>
    </source>
</reference>
<protein>
    <submittedName>
        <fullName evidence="2">Uncharacterized protein</fullName>
    </submittedName>
</protein>
<organism evidence="2 3">
    <name type="scientific">Clonorchis sinensis</name>
    <name type="common">Chinese liver fluke</name>
    <dbReference type="NCBI Taxonomy" id="79923"/>
    <lineage>
        <taxon>Eukaryota</taxon>
        <taxon>Metazoa</taxon>
        <taxon>Spiralia</taxon>
        <taxon>Lophotrochozoa</taxon>
        <taxon>Platyhelminthes</taxon>
        <taxon>Trematoda</taxon>
        <taxon>Digenea</taxon>
        <taxon>Opisthorchiida</taxon>
        <taxon>Opisthorchiata</taxon>
        <taxon>Opisthorchiidae</taxon>
        <taxon>Clonorchis</taxon>
    </lineage>
</organism>
<dbReference type="EMBL" id="DF144062">
    <property type="protein sequence ID" value="GAA55678.1"/>
    <property type="molecule type" value="Genomic_DNA"/>
</dbReference>
<dbReference type="AlphaFoldDB" id="G7YRU8"/>
<name>G7YRU8_CLOSI</name>
<feature type="compositionally biased region" description="Basic and acidic residues" evidence="1">
    <location>
        <begin position="542"/>
        <end position="552"/>
    </location>
</feature>
<accession>G7YRU8</accession>